<evidence type="ECO:0000259" key="1">
    <source>
        <dbReference type="PROSITE" id="PS50878"/>
    </source>
</evidence>
<dbReference type="AlphaFoldDB" id="A0A0J7KTP8"/>
<dbReference type="OrthoDB" id="7700848at2759"/>
<protein>
    <submittedName>
        <fullName evidence="2">Reverse</fullName>
    </submittedName>
</protein>
<dbReference type="EMBL" id="LBMM01003302">
    <property type="protein sequence ID" value="KMQ93688.1"/>
    <property type="molecule type" value="Genomic_DNA"/>
</dbReference>
<dbReference type="PROSITE" id="PS50878">
    <property type="entry name" value="RT_POL"/>
    <property type="match status" value="1"/>
</dbReference>
<comment type="caution">
    <text evidence="2">The sequence shown here is derived from an EMBL/GenBank/DDBJ whole genome shotgun (WGS) entry which is preliminary data.</text>
</comment>
<evidence type="ECO:0000313" key="3">
    <source>
        <dbReference type="Proteomes" id="UP000036403"/>
    </source>
</evidence>
<reference evidence="2 3" key="1">
    <citation type="submission" date="2015-04" db="EMBL/GenBank/DDBJ databases">
        <title>Lasius niger genome sequencing.</title>
        <authorList>
            <person name="Konorov E.A."/>
            <person name="Nikitin M.A."/>
            <person name="Kirill M.V."/>
            <person name="Chang P."/>
        </authorList>
    </citation>
    <scope>NUCLEOTIDE SEQUENCE [LARGE SCALE GENOMIC DNA]</scope>
    <source>
        <tissue evidence="2">Whole</tissue>
    </source>
</reference>
<sequence length="125" mass="13939">MATAIVECYNACPTGTFPREWKRAKLTLIPKGGTFLEGEMPKARPICLLDEMGKILERIIDNRLTRWMDENPAYQLSPNQYGFCEGLSTCDALSRVQTIIDEATEQDSVVVAISIDIANAFNLLP</sequence>
<name>A0A0J7KTP8_LASNI</name>
<dbReference type="Pfam" id="PF00078">
    <property type="entry name" value="RVT_1"/>
    <property type="match status" value="1"/>
</dbReference>
<dbReference type="PANTHER" id="PTHR19446">
    <property type="entry name" value="REVERSE TRANSCRIPTASES"/>
    <property type="match status" value="1"/>
</dbReference>
<feature type="domain" description="Reverse transcriptase" evidence="1">
    <location>
        <begin position="10"/>
        <end position="125"/>
    </location>
</feature>
<gene>
    <name evidence="2" type="ORF">RF55_6199</name>
</gene>
<dbReference type="Proteomes" id="UP000036403">
    <property type="component" value="Unassembled WGS sequence"/>
</dbReference>
<keyword evidence="3" id="KW-1185">Reference proteome</keyword>
<dbReference type="PaxDb" id="67767-A0A0J7KTP8"/>
<evidence type="ECO:0000313" key="2">
    <source>
        <dbReference type="EMBL" id="KMQ93688.1"/>
    </source>
</evidence>
<organism evidence="2 3">
    <name type="scientific">Lasius niger</name>
    <name type="common">Black garden ant</name>
    <dbReference type="NCBI Taxonomy" id="67767"/>
    <lineage>
        <taxon>Eukaryota</taxon>
        <taxon>Metazoa</taxon>
        <taxon>Ecdysozoa</taxon>
        <taxon>Arthropoda</taxon>
        <taxon>Hexapoda</taxon>
        <taxon>Insecta</taxon>
        <taxon>Pterygota</taxon>
        <taxon>Neoptera</taxon>
        <taxon>Endopterygota</taxon>
        <taxon>Hymenoptera</taxon>
        <taxon>Apocrita</taxon>
        <taxon>Aculeata</taxon>
        <taxon>Formicoidea</taxon>
        <taxon>Formicidae</taxon>
        <taxon>Formicinae</taxon>
        <taxon>Lasius</taxon>
        <taxon>Lasius</taxon>
    </lineage>
</organism>
<proteinExistence type="predicted"/>
<dbReference type="STRING" id="67767.A0A0J7KTP8"/>
<dbReference type="InterPro" id="IPR000477">
    <property type="entry name" value="RT_dom"/>
</dbReference>
<accession>A0A0J7KTP8</accession>